<feature type="compositionally biased region" description="Low complexity" evidence="1">
    <location>
        <begin position="25"/>
        <end position="45"/>
    </location>
</feature>
<dbReference type="RefSeq" id="WP_091624591.1">
    <property type="nucleotide sequence ID" value="NZ_FOEF01000018.1"/>
</dbReference>
<dbReference type="Pfam" id="PF12079">
    <property type="entry name" value="DUF3558"/>
    <property type="match status" value="1"/>
</dbReference>
<feature type="signal peptide" evidence="2">
    <location>
        <begin position="1"/>
        <end position="23"/>
    </location>
</feature>
<evidence type="ECO:0000313" key="3">
    <source>
        <dbReference type="EMBL" id="SEP52010.1"/>
    </source>
</evidence>
<gene>
    <name evidence="3" type="ORF">SAMN04489732_118105</name>
</gene>
<evidence type="ECO:0000313" key="4">
    <source>
        <dbReference type="Proteomes" id="UP000198582"/>
    </source>
</evidence>
<organism evidence="3 4">
    <name type="scientific">Amycolatopsis saalfeldensis</name>
    <dbReference type="NCBI Taxonomy" id="394193"/>
    <lineage>
        <taxon>Bacteria</taxon>
        <taxon>Bacillati</taxon>
        <taxon>Actinomycetota</taxon>
        <taxon>Actinomycetes</taxon>
        <taxon>Pseudonocardiales</taxon>
        <taxon>Pseudonocardiaceae</taxon>
        <taxon>Amycolatopsis</taxon>
    </lineage>
</organism>
<dbReference type="EMBL" id="FOEF01000018">
    <property type="protein sequence ID" value="SEP52010.1"/>
    <property type="molecule type" value="Genomic_DNA"/>
</dbReference>
<sequence>MPHRTVRLAAGSLAVLGLLSACSGTTGGASEPPASPTGAASAPGTDPSLKVPAPLSTQKLVSDPCSALGDADAAKLGLISPGKIDNRQPASCNWTSTQFPGNGVSVAPMTQNKNGLGDIYAQKAQQAYFEPATVQGYPAVYADKSDDRPSGTCFAWVGVTDQLAVSVGGVFGTGKNKNDPCGFLGTVATAMVDHLKAAA</sequence>
<keyword evidence="4" id="KW-1185">Reference proteome</keyword>
<accession>A0A1H8YIL2</accession>
<dbReference type="PROSITE" id="PS51257">
    <property type="entry name" value="PROKAR_LIPOPROTEIN"/>
    <property type="match status" value="1"/>
</dbReference>
<dbReference type="STRING" id="394193.SAMN04489732_118105"/>
<protein>
    <recommendedName>
        <fullName evidence="5">DUF3558 domain-containing protein</fullName>
    </recommendedName>
</protein>
<dbReference type="Proteomes" id="UP000198582">
    <property type="component" value="Unassembled WGS sequence"/>
</dbReference>
<reference evidence="4" key="1">
    <citation type="submission" date="2016-10" db="EMBL/GenBank/DDBJ databases">
        <authorList>
            <person name="Varghese N."/>
            <person name="Submissions S."/>
        </authorList>
    </citation>
    <scope>NUCLEOTIDE SEQUENCE [LARGE SCALE GENOMIC DNA]</scope>
    <source>
        <strain evidence="4">DSM 44993</strain>
    </source>
</reference>
<keyword evidence="2" id="KW-0732">Signal</keyword>
<evidence type="ECO:0000256" key="2">
    <source>
        <dbReference type="SAM" id="SignalP"/>
    </source>
</evidence>
<dbReference type="InterPro" id="IPR024520">
    <property type="entry name" value="DUF3558"/>
</dbReference>
<evidence type="ECO:0008006" key="5">
    <source>
        <dbReference type="Google" id="ProtNLM"/>
    </source>
</evidence>
<name>A0A1H8YIL2_9PSEU</name>
<feature type="chain" id="PRO_5039047750" description="DUF3558 domain-containing protein" evidence="2">
    <location>
        <begin position="24"/>
        <end position="199"/>
    </location>
</feature>
<dbReference type="AlphaFoldDB" id="A0A1H8YIL2"/>
<evidence type="ECO:0000256" key="1">
    <source>
        <dbReference type="SAM" id="MobiDB-lite"/>
    </source>
</evidence>
<feature type="region of interest" description="Disordered" evidence="1">
    <location>
        <begin position="25"/>
        <end position="53"/>
    </location>
</feature>
<proteinExistence type="predicted"/>
<dbReference type="OrthoDB" id="3697076at2"/>